<accession>A0A8S4RAR5</accession>
<gene>
    <name evidence="1" type="primary">jg9042</name>
    <name evidence="1" type="ORF">PAEG_LOCUS12033</name>
</gene>
<dbReference type="Proteomes" id="UP000838756">
    <property type="component" value="Unassembled WGS sequence"/>
</dbReference>
<evidence type="ECO:0000313" key="2">
    <source>
        <dbReference type="Proteomes" id="UP000838756"/>
    </source>
</evidence>
<keyword evidence="2" id="KW-1185">Reference proteome</keyword>
<dbReference type="AlphaFoldDB" id="A0A8S4RAR5"/>
<evidence type="ECO:0000313" key="1">
    <source>
        <dbReference type="EMBL" id="CAH2234161.1"/>
    </source>
</evidence>
<dbReference type="OrthoDB" id="7594656at2759"/>
<sequence>MSSSKAVLKRQQLPKLMACMTKNSLENLRNRALFSLETLDAKGIRRRKLPLHECLILELRESGYSESSDYLQDLIYDNIQLLAEDDIGIVVDLRKREAFLEDISAGLMRAEKQRDKGKFSFLAVQRKND</sequence>
<dbReference type="EMBL" id="CAKXAJ010025032">
    <property type="protein sequence ID" value="CAH2234161.1"/>
    <property type="molecule type" value="Genomic_DNA"/>
</dbReference>
<proteinExistence type="predicted"/>
<name>A0A8S4RAR5_9NEOP</name>
<comment type="caution">
    <text evidence="1">The sequence shown here is derived from an EMBL/GenBank/DDBJ whole genome shotgun (WGS) entry which is preliminary data.</text>
</comment>
<organism evidence="1 2">
    <name type="scientific">Pararge aegeria aegeria</name>
    <dbReference type="NCBI Taxonomy" id="348720"/>
    <lineage>
        <taxon>Eukaryota</taxon>
        <taxon>Metazoa</taxon>
        <taxon>Ecdysozoa</taxon>
        <taxon>Arthropoda</taxon>
        <taxon>Hexapoda</taxon>
        <taxon>Insecta</taxon>
        <taxon>Pterygota</taxon>
        <taxon>Neoptera</taxon>
        <taxon>Endopterygota</taxon>
        <taxon>Lepidoptera</taxon>
        <taxon>Glossata</taxon>
        <taxon>Ditrysia</taxon>
        <taxon>Papilionoidea</taxon>
        <taxon>Nymphalidae</taxon>
        <taxon>Satyrinae</taxon>
        <taxon>Satyrini</taxon>
        <taxon>Parargina</taxon>
        <taxon>Pararge</taxon>
    </lineage>
</organism>
<protein>
    <submittedName>
        <fullName evidence="1">Jg9042 protein</fullName>
    </submittedName>
</protein>
<reference evidence="1" key="1">
    <citation type="submission" date="2022-03" db="EMBL/GenBank/DDBJ databases">
        <authorList>
            <person name="Lindestad O."/>
        </authorList>
    </citation>
    <scope>NUCLEOTIDE SEQUENCE</scope>
</reference>